<sequence>MSKYTGVNQQYIGGQWRKGTGKTEIDLTNPYTQESITKIQGAGTDDIDEAYKTAAEAQKNWAEVNAFERSRILEKAVQIMEERREEIVQLLIEDAGSTYIKANVEVDFCISITRHASTFPFEMGGIMVPSVVPEKQNNIYRKPLGVVGVIGPFNFPMYLAMRSVAPAIATGNAVVLKPDTQTAISGGTVIAKIFEEAGVPEGILNVVIPELDEVGDAFVEHEIPRMISFTGSTNAGKHIGEICGRMIKKSVLELGGNNPFIVLDDANIDRAIEGALFGKYMHSGQICMAINRIIVQKDVADEFTKRYVEAAKKIKVGDPNDKETLIGPLINQGAVERILGEIDKAKEEGAEVLLEGSVDGNVMTPYVLKGTNDMSTAKNEMFGPVVTIIPVESEEEALRVANDTEFGLSGSVHAGKYERGMKFAQRMETGMVHINDQSVNDEPLVAFGGEKNSGLGRFGGEWSLDEFTTFQWISVQEEKREYPLQYEQLEDEKKK</sequence>
<evidence type="ECO:0000259" key="6">
    <source>
        <dbReference type="Pfam" id="PF00171"/>
    </source>
</evidence>
<keyword evidence="8" id="KW-1185">Reference proteome</keyword>
<keyword evidence="3" id="KW-0520">NAD</keyword>
<protein>
    <submittedName>
        <fullName evidence="7">Aldehyde dehydrogenase family protein</fullName>
    </submittedName>
</protein>
<dbReference type="PROSITE" id="PS00687">
    <property type="entry name" value="ALDEHYDE_DEHYDR_GLU"/>
    <property type="match status" value="1"/>
</dbReference>
<reference evidence="8" key="1">
    <citation type="journal article" date="2019" name="Int. J. Syst. Evol. Microbiol.">
        <title>The Global Catalogue of Microorganisms (GCM) 10K type strain sequencing project: providing services to taxonomists for standard genome sequencing and annotation.</title>
        <authorList>
            <consortium name="The Broad Institute Genomics Platform"/>
            <consortium name="The Broad Institute Genome Sequencing Center for Infectious Disease"/>
            <person name="Wu L."/>
            <person name="Ma J."/>
        </authorList>
    </citation>
    <scope>NUCLEOTIDE SEQUENCE [LARGE SCALE GENOMIC DNA]</scope>
    <source>
        <strain evidence="8">CGMCC 4.7426</strain>
    </source>
</reference>
<dbReference type="PANTHER" id="PTHR42986:SF1">
    <property type="entry name" value="BENZALDEHYDE DEHYDROGENASE YFMT"/>
    <property type="match status" value="1"/>
</dbReference>
<dbReference type="Gene3D" id="3.40.309.10">
    <property type="entry name" value="Aldehyde Dehydrogenase, Chain A, domain 2"/>
    <property type="match status" value="1"/>
</dbReference>
<dbReference type="InterPro" id="IPR016161">
    <property type="entry name" value="Ald_DH/histidinol_DH"/>
</dbReference>
<evidence type="ECO:0000313" key="8">
    <source>
        <dbReference type="Proteomes" id="UP001595989"/>
    </source>
</evidence>
<proteinExistence type="inferred from homology"/>
<dbReference type="Proteomes" id="UP001595989">
    <property type="component" value="Unassembled WGS sequence"/>
</dbReference>
<evidence type="ECO:0000256" key="1">
    <source>
        <dbReference type="ARBA" id="ARBA00009986"/>
    </source>
</evidence>
<comment type="caution">
    <text evidence="7">The sequence shown here is derived from an EMBL/GenBank/DDBJ whole genome shotgun (WGS) entry which is preliminary data.</text>
</comment>
<evidence type="ECO:0000256" key="2">
    <source>
        <dbReference type="ARBA" id="ARBA00023002"/>
    </source>
</evidence>
<dbReference type="PROSITE" id="PS00070">
    <property type="entry name" value="ALDEHYDE_DEHYDR_CYS"/>
    <property type="match status" value="1"/>
</dbReference>
<dbReference type="InterPro" id="IPR016160">
    <property type="entry name" value="Ald_DH_CS_CYS"/>
</dbReference>
<evidence type="ECO:0000256" key="4">
    <source>
        <dbReference type="PROSITE-ProRule" id="PRU10007"/>
    </source>
</evidence>
<evidence type="ECO:0000256" key="3">
    <source>
        <dbReference type="ARBA" id="ARBA00023027"/>
    </source>
</evidence>
<comment type="similarity">
    <text evidence="1 5">Belongs to the aldehyde dehydrogenase family.</text>
</comment>
<accession>A0ABV9DKA4</accession>
<feature type="active site" evidence="4">
    <location>
        <position position="253"/>
    </location>
</feature>
<dbReference type="InterPro" id="IPR016162">
    <property type="entry name" value="Ald_DH_N"/>
</dbReference>
<dbReference type="PANTHER" id="PTHR42986">
    <property type="entry name" value="BENZALDEHYDE DEHYDROGENASE YFMT"/>
    <property type="match status" value="1"/>
</dbReference>
<organism evidence="7 8">
    <name type="scientific">Virgibacillus kekensis</name>
    <dbReference type="NCBI Taxonomy" id="202261"/>
    <lineage>
        <taxon>Bacteria</taxon>
        <taxon>Bacillati</taxon>
        <taxon>Bacillota</taxon>
        <taxon>Bacilli</taxon>
        <taxon>Bacillales</taxon>
        <taxon>Bacillaceae</taxon>
        <taxon>Virgibacillus</taxon>
    </lineage>
</organism>
<dbReference type="InterPro" id="IPR015590">
    <property type="entry name" value="Aldehyde_DH_dom"/>
</dbReference>
<gene>
    <name evidence="7" type="ORF">ACFO3D_13680</name>
</gene>
<keyword evidence="2 5" id="KW-0560">Oxidoreductase</keyword>
<evidence type="ECO:0000256" key="5">
    <source>
        <dbReference type="RuleBase" id="RU003345"/>
    </source>
</evidence>
<evidence type="ECO:0000313" key="7">
    <source>
        <dbReference type="EMBL" id="MFC4559244.1"/>
    </source>
</evidence>
<dbReference type="RefSeq" id="WP_390296990.1">
    <property type="nucleotide sequence ID" value="NZ_JBHSFU010000007.1"/>
</dbReference>
<feature type="domain" description="Aldehyde dehydrogenase" evidence="6">
    <location>
        <begin position="16"/>
        <end position="473"/>
    </location>
</feature>
<dbReference type="EMBL" id="JBHSFU010000007">
    <property type="protein sequence ID" value="MFC4559244.1"/>
    <property type="molecule type" value="Genomic_DNA"/>
</dbReference>
<dbReference type="Gene3D" id="3.40.605.10">
    <property type="entry name" value="Aldehyde Dehydrogenase, Chain A, domain 1"/>
    <property type="match status" value="1"/>
</dbReference>
<dbReference type="InterPro" id="IPR016163">
    <property type="entry name" value="Ald_DH_C"/>
</dbReference>
<dbReference type="InterPro" id="IPR029510">
    <property type="entry name" value="Ald_DH_CS_GLU"/>
</dbReference>
<dbReference type="Pfam" id="PF00171">
    <property type="entry name" value="Aldedh"/>
    <property type="match status" value="1"/>
</dbReference>
<dbReference type="SUPFAM" id="SSF53720">
    <property type="entry name" value="ALDH-like"/>
    <property type="match status" value="1"/>
</dbReference>
<name>A0ABV9DKA4_9BACI</name>